<sequence>MNYHRYGYIVIPEWSSYYSYSEYKVGGGWNYDRYEVVNHYKGGY</sequence>
<dbReference type="Proteomes" id="UP000048179">
    <property type="component" value="Unassembled WGS sequence"/>
</dbReference>
<evidence type="ECO:0000313" key="1">
    <source>
        <dbReference type="EMBL" id="CEY64754.1"/>
    </source>
</evidence>
<protein>
    <submittedName>
        <fullName evidence="1">Uncharacterized protein</fullName>
    </submittedName>
</protein>
<dbReference type="AlphaFoldDB" id="A0A0T8TM73"/>
<accession>A0A0T8TM73</accession>
<organism evidence="1 2">
    <name type="scientific">Streptococcus pseudopneumoniae</name>
    <dbReference type="NCBI Taxonomy" id="257758"/>
    <lineage>
        <taxon>Bacteria</taxon>
        <taxon>Bacillati</taxon>
        <taxon>Bacillota</taxon>
        <taxon>Bacilli</taxon>
        <taxon>Lactobacillales</taxon>
        <taxon>Streptococcaceae</taxon>
        <taxon>Streptococcus</taxon>
    </lineage>
</organism>
<dbReference type="EMBL" id="CFGT01000023">
    <property type="protein sequence ID" value="CEY64754.1"/>
    <property type="molecule type" value="Genomic_DNA"/>
</dbReference>
<evidence type="ECO:0000313" key="2">
    <source>
        <dbReference type="Proteomes" id="UP000048179"/>
    </source>
</evidence>
<proteinExistence type="predicted"/>
<gene>
    <name evidence="1" type="ORF">ERS020247_01721</name>
</gene>
<reference evidence="1 2" key="1">
    <citation type="submission" date="2015-03" db="EMBL/GenBank/DDBJ databases">
        <authorList>
            <consortium name="Pathogen Informatics"/>
        </authorList>
    </citation>
    <scope>NUCLEOTIDE SEQUENCE [LARGE SCALE GENOMIC DNA]</scope>
    <source>
        <strain evidence="1 2">SMRU737</strain>
    </source>
</reference>
<name>A0A0T8TM73_9STRE</name>